<organism evidence="3 4">
    <name type="scientific">Cercospora kikuchii</name>
    <dbReference type="NCBI Taxonomy" id="84275"/>
    <lineage>
        <taxon>Eukaryota</taxon>
        <taxon>Fungi</taxon>
        <taxon>Dikarya</taxon>
        <taxon>Ascomycota</taxon>
        <taxon>Pezizomycotina</taxon>
        <taxon>Dothideomycetes</taxon>
        <taxon>Dothideomycetidae</taxon>
        <taxon>Mycosphaerellales</taxon>
        <taxon>Mycosphaerellaceae</taxon>
        <taxon>Cercospora</taxon>
    </lineage>
</organism>
<feature type="compositionally biased region" description="Basic residues" evidence="1">
    <location>
        <begin position="383"/>
        <end position="393"/>
    </location>
</feature>
<dbReference type="Pfam" id="PF00566">
    <property type="entry name" value="RabGAP-TBC"/>
    <property type="match status" value="1"/>
</dbReference>
<feature type="region of interest" description="Disordered" evidence="1">
    <location>
        <begin position="78"/>
        <end position="181"/>
    </location>
</feature>
<dbReference type="GeneID" id="68297553"/>
<evidence type="ECO:0000313" key="3">
    <source>
        <dbReference type="EMBL" id="GIZ48935.1"/>
    </source>
</evidence>
<feature type="region of interest" description="Disordered" evidence="1">
    <location>
        <begin position="282"/>
        <end position="323"/>
    </location>
</feature>
<dbReference type="PANTHER" id="PTHR47219:SF9">
    <property type="entry name" value="GTPASE ACTIVATING PROTEIN AND CENTROSOME-ASSOCIATED, ISOFORM B"/>
    <property type="match status" value="1"/>
</dbReference>
<dbReference type="FunFam" id="1.10.8.270:FF:000023">
    <property type="entry name" value="TBC domain-containing protein C1778.09"/>
    <property type="match status" value="1"/>
</dbReference>
<dbReference type="Proteomes" id="UP000825890">
    <property type="component" value="Unassembled WGS sequence"/>
</dbReference>
<feature type="compositionally biased region" description="Low complexity" evidence="1">
    <location>
        <begin position="591"/>
        <end position="603"/>
    </location>
</feature>
<dbReference type="RefSeq" id="XP_044663422.1">
    <property type="nucleotide sequence ID" value="XM_044807487.1"/>
</dbReference>
<name>A0A9P3CXV8_9PEZI</name>
<proteinExistence type="predicted"/>
<dbReference type="PROSITE" id="PS50086">
    <property type="entry name" value="TBC_RABGAP"/>
    <property type="match status" value="1"/>
</dbReference>
<dbReference type="AlphaFoldDB" id="A0A9P3CXV8"/>
<feature type="compositionally biased region" description="Low complexity" evidence="1">
    <location>
        <begin position="564"/>
        <end position="575"/>
    </location>
</feature>
<dbReference type="OrthoDB" id="294251at2759"/>
<evidence type="ECO:0000313" key="4">
    <source>
        <dbReference type="Proteomes" id="UP000825890"/>
    </source>
</evidence>
<feature type="compositionally biased region" description="Low complexity" evidence="1">
    <location>
        <begin position="7"/>
        <end position="22"/>
    </location>
</feature>
<dbReference type="GO" id="GO:0005096">
    <property type="term" value="F:GTPase activator activity"/>
    <property type="evidence" value="ECO:0007669"/>
    <property type="project" value="TreeGrafter"/>
</dbReference>
<feature type="compositionally biased region" description="Polar residues" evidence="1">
    <location>
        <begin position="304"/>
        <end position="318"/>
    </location>
</feature>
<reference evidence="3 4" key="1">
    <citation type="submission" date="2021-01" db="EMBL/GenBank/DDBJ databases">
        <title>Cercospora kikuchii MAFF 305040 whole genome shotgun sequence.</title>
        <authorList>
            <person name="Kashiwa T."/>
            <person name="Suzuki T."/>
        </authorList>
    </citation>
    <scope>NUCLEOTIDE SEQUENCE [LARGE SCALE GENOMIC DNA]</scope>
    <source>
        <strain evidence="3 4">MAFF 305040</strain>
    </source>
</reference>
<feature type="region of interest" description="Disordered" evidence="1">
    <location>
        <begin position="1"/>
        <end position="62"/>
    </location>
</feature>
<dbReference type="InterPro" id="IPR000195">
    <property type="entry name" value="Rab-GAP-TBC_dom"/>
</dbReference>
<sequence length="963" mass="105284">MNDALARQRPPQQRSRSSTRSLRPPRDENGAELGFKGMRYEHFKTGIPPRAVRSISDTGSGAASLDTMAAAGALVEGDAQHEQPAWHTTVPHSAPPREFGSAQRPQTSPNASPRLPHDSDTTPTAQISSPPPSFLDADFKRDSGIAPSPAAHAVVTSPRTQHERSPPGSVTSSPPAPPPLPAVVVQNETVDEQSERSRYSLSAYRARRKASSQKPPLARPTTPLSKVRKMASFHGLDAAIPASASDEISLEDLASNKVEFSTRGSLMFGGKKMQELIGAQGQDYPKADDQPAAKSADGAEPAPQTDSIAPSFTPSSPQKPEVAGSLHEMPLSNVGVASTTQDVPQVKVEAAENNAETPRKSDEAGPVPETPTQPNEGPTAVKEKRKGLVAGRRKPSIQMLQAAIHGGRVLSAEEMTFSMKVRSMYEHGDERGANWGLPMSSSMSYTTSGKDTPDTMIRDTPTPEVVVHKARSYDQGNDSDQWPLSDNRFSYISKYSRTSNELAGGIEDWENIDGSLVDRYGFIHLNRGNSSGSSKSGPDGGMQRVATSLRIKSQSRRTRERGLQRGLSSARSSRSLPPPSRDSGTRGGPGSVHSTYSTSSKSSRNPFRSRSMRLLAEASDMLSLPPGLADIAEAEDAGATASAQKQREWARGEKWQKMAKAVVRRNEGKGGGMHFEFDTTDPKLVERTWKGIPDRWRAAAWHSFLSESAKRRGNRTTDEELIGQFHKLQEMSSADDVQIDVDVPRTVQLHIMFRRRYRGGQRLLFRVLHAMALYFPEVGYVQGMASIAVTLLCYYDEENAFVMMVRLWQLRGLESFFTENFSGLMAALAEFEQDWLSRGDVATKLTDLGITSVTYGTRWYLTLFNMSVPFPAQLRIWDVFMLLGDAPVSTGASNAFGGADLDVLHATSAALIDATREILIDSDFENAMKVLTSFVPIKDEDMLMKVAHIEYKIRKKRGSTIKG</sequence>
<evidence type="ECO:0000259" key="2">
    <source>
        <dbReference type="PROSITE" id="PS50086"/>
    </source>
</evidence>
<dbReference type="Gene3D" id="1.10.472.80">
    <property type="entry name" value="Ypt/Rab-GAP domain of gyp1p, domain 3"/>
    <property type="match status" value="1"/>
</dbReference>
<feature type="region of interest" description="Disordered" evidence="1">
    <location>
        <begin position="548"/>
        <end position="608"/>
    </location>
</feature>
<dbReference type="EMBL" id="BOLY01000008">
    <property type="protein sequence ID" value="GIZ48935.1"/>
    <property type="molecule type" value="Genomic_DNA"/>
</dbReference>
<dbReference type="InterPro" id="IPR035969">
    <property type="entry name" value="Rab-GAP_TBC_sf"/>
</dbReference>
<dbReference type="Gene3D" id="1.10.8.270">
    <property type="entry name" value="putative rabgap domain of human tbc1 domain family member 14 like domains"/>
    <property type="match status" value="1"/>
</dbReference>
<evidence type="ECO:0000256" key="1">
    <source>
        <dbReference type="SAM" id="MobiDB-lite"/>
    </source>
</evidence>
<feature type="region of interest" description="Disordered" evidence="1">
    <location>
        <begin position="350"/>
        <end position="393"/>
    </location>
</feature>
<protein>
    <recommendedName>
        <fullName evidence="2">Rab-GAP TBC domain-containing protein</fullName>
    </recommendedName>
</protein>
<dbReference type="SUPFAM" id="SSF47923">
    <property type="entry name" value="Ypt/Rab-GAP domain of gyp1p"/>
    <property type="match status" value="2"/>
</dbReference>
<feature type="domain" description="Rab-GAP TBC" evidence="2">
    <location>
        <begin position="691"/>
        <end position="884"/>
    </location>
</feature>
<comment type="caution">
    <text evidence="3">The sequence shown here is derived from an EMBL/GenBank/DDBJ whole genome shotgun (WGS) entry which is preliminary data.</text>
</comment>
<accession>A0A9P3CXV8</accession>
<dbReference type="PANTHER" id="PTHR47219">
    <property type="entry name" value="RAB GTPASE-ACTIVATING PROTEIN 1-LIKE"/>
    <property type="match status" value="1"/>
</dbReference>
<dbReference type="FunFam" id="1.10.472.80:FF:000055">
    <property type="entry name" value="TBC domain-containing protein C1778.09"/>
    <property type="match status" value="1"/>
</dbReference>
<keyword evidence="4" id="KW-1185">Reference proteome</keyword>
<dbReference type="InterPro" id="IPR050302">
    <property type="entry name" value="Rab_GAP_TBC_domain"/>
</dbReference>
<dbReference type="SMART" id="SM00164">
    <property type="entry name" value="TBC"/>
    <property type="match status" value="1"/>
</dbReference>
<dbReference type="GO" id="GO:0031267">
    <property type="term" value="F:small GTPase binding"/>
    <property type="evidence" value="ECO:0007669"/>
    <property type="project" value="TreeGrafter"/>
</dbReference>
<gene>
    <name evidence="3" type="ORF">CKM354_001197800</name>
</gene>